<reference evidence="2 3" key="1">
    <citation type="submission" date="2014-02" db="EMBL/GenBank/DDBJ databases">
        <authorList>
            <person name="Genoscope - CEA"/>
        </authorList>
    </citation>
    <scope>NUCLEOTIDE SEQUENCE [LARGE SCALE GENOMIC DNA]</scope>
    <source>
        <strain evidence="2 3">PCC 8005</strain>
    </source>
</reference>
<sequence>MASIGNSDLEKANQLRREGQLEQAVA</sequence>
<dbReference type="Proteomes" id="UP000032946">
    <property type="component" value="Chromosome"/>
</dbReference>
<proteinExistence type="predicted"/>
<feature type="region of interest" description="Disordered" evidence="1">
    <location>
        <begin position="1"/>
        <end position="26"/>
    </location>
</feature>
<evidence type="ECO:0000256" key="1">
    <source>
        <dbReference type="SAM" id="MobiDB-lite"/>
    </source>
</evidence>
<evidence type="ECO:0000313" key="2">
    <source>
        <dbReference type="EMBL" id="CDM98670.1"/>
    </source>
</evidence>
<name>A0A9P1KLU5_9CYAN</name>
<gene>
    <name evidence="2" type="ORF">ARTHRO_61271</name>
</gene>
<dbReference type="EMBL" id="FO818640">
    <property type="protein sequence ID" value="CDM98670.1"/>
    <property type="molecule type" value="Genomic_DNA"/>
</dbReference>
<protein>
    <submittedName>
        <fullName evidence="2">Uncharacterized protein</fullName>
    </submittedName>
</protein>
<accession>A0A9P1KLU5</accession>
<keyword evidence="3" id="KW-1185">Reference proteome</keyword>
<evidence type="ECO:0000313" key="3">
    <source>
        <dbReference type="Proteomes" id="UP000032946"/>
    </source>
</evidence>
<organism evidence="2 3">
    <name type="scientific">Limnospira indica PCC 8005</name>
    <dbReference type="NCBI Taxonomy" id="376219"/>
    <lineage>
        <taxon>Bacteria</taxon>
        <taxon>Bacillati</taxon>
        <taxon>Cyanobacteriota</taxon>
        <taxon>Cyanophyceae</taxon>
        <taxon>Oscillatoriophycideae</taxon>
        <taxon>Oscillatoriales</taxon>
        <taxon>Sirenicapillariaceae</taxon>
        <taxon>Limnospira</taxon>
    </lineage>
</organism>
<feature type="compositionally biased region" description="Basic and acidic residues" evidence="1">
    <location>
        <begin position="8"/>
        <end position="20"/>
    </location>
</feature>
<dbReference type="AlphaFoldDB" id="A0A9P1KLU5"/>